<dbReference type="SFLD" id="SFLDG01132">
    <property type="entry name" value="C1.5.3:_5'-Nucleotidase_Like"/>
    <property type="match status" value="1"/>
</dbReference>
<protein>
    <recommendedName>
        <fullName evidence="3">Pyrimidine 5'-nucleotidase</fullName>
    </recommendedName>
</protein>
<accession>A0A1Y1S2A6</accession>
<evidence type="ECO:0000313" key="2">
    <source>
        <dbReference type="Proteomes" id="UP000192343"/>
    </source>
</evidence>
<dbReference type="InterPro" id="IPR023214">
    <property type="entry name" value="HAD_sf"/>
</dbReference>
<dbReference type="RefSeq" id="WP_083047911.1">
    <property type="nucleotide sequence ID" value="NZ_MWQY01000002.1"/>
</dbReference>
<dbReference type="SUPFAM" id="SSF56784">
    <property type="entry name" value="HAD-like"/>
    <property type="match status" value="1"/>
</dbReference>
<dbReference type="SFLD" id="SFLDS00003">
    <property type="entry name" value="Haloacid_Dehalogenase"/>
    <property type="match status" value="1"/>
</dbReference>
<evidence type="ECO:0000313" key="1">
    <source>
        <dbReference type="EMBL" id="ORC37849.1"/>
    </source>
</evidence>
<evidence type="ECO:0008006" key="3">
    <source>
        <dbReference type="Google" id="ProtNLM"/>
    </source>
</evidence>
<dbReference type="EMBL" id="MWQY01000002">
    <property type="protein sequence ID" value="ORC37849.1"/>
    <property type="molecule type" value="Genomic_DNA"/>
</dbReference>
<dbReference type="SFLD" id="SFLDG01129">
    <property type="entry name" value="C1.5:_HAD__Beta-PGM__Phosphata"/>
    <property type="match status" value="1"/>
</dbReference>
<dbReference type="InterPro" id="IPR006439">
    <property type="entry name" value="HAD-SF_hydro_IA"/>
</dbReference>
<dbReference type="Gene3D" id="1.10.150.450">
    <property type="match status" value="1"/>
</dbReference>
<dbReference type="Proteomes" id="UP000192343">
    <property type="component" value="Unassembled WGS sequence"/>
</dbReference>
<name>A0A1Y1S2A6_9SPIO</name>
<organism evidence="1 2">
    <name type="scientific">Marispirochaeta aestuarii</name>
    <dbReference type="NCBI Taxonomy" id="1963862"/>
    <lineage>
        <taxon>Bacteria</taxon>
        <taxon>Pseudomonadati</taxon>
        <taxon>Spirochaetota</taxon>
        <taxon>Spirochaetia</taxon>
        <taxon>Spirochaetales</taxon>
        <taxon>Spirochaetaceae</taxon>
        <taxon>Marispirochaeta</taxon>
    </lineage>
</organism>
<comment type="caution">
    <text evidence="1">The sequence shown here is derived from an EMBL/GenBank/DDBJ whole genome shotgun (WGS) entry which is preliminary data.</text>
</comment>
<dbReference type="AlphaFoldDB" id="A0A1Y1S2A6"/>
<dbReference type="InterPro" id="IPR036412">
    <property type="entry name" value="HAD-like_sf"/>
</dbReference>
<dbReference type="OrthoDB" id="9807630at2"/>
<dbReference type="STRING" id="1963862.B4O97_02280"/>
<keyword evidence="2" id="KW-1185">Reference proteome</keyword>
<dbReference type="PANTHER" id="PTHR12725">
    <property type="entry name" value="HALOACID DEHALOGENASE-LIKE HYDROLASE"/>
    <property type="match status" value="1"/>
</dbReference>
<dbReference type="PANTHER" id="PTHR12725:SF117">
    <property type="entry name" value="HALOACID DEHALOGENASE-LIKE HYDROLASE"/>
    <property type="match status" value="1"/>
</dbReference>
<dbReference type="NCBIfam" id="TIGR01509">
    <property type="entry name" value="HAD-SF-IA-v3"/>
    <property type="match status" value="1"/>
</dbReference>
<dbReference type="InterPro" id="IPR010237">
    <property type="entry name" value="Pyr-5-nucltdase"/>
</dbReference>
<dbReference type="PRINTS" id="PR00413">
    <property type="entry name" value="HADHALOGNASE"/>
</dbReference>
<dbReference type="Pfam" id="PF00702">
    <property type="entry name" value="Hydrolase"/>
    <property type="match status" value="1"/>
</dbReference>
<gene>
    <name evidence="1" type="ORF">B4O97_02280</name>
</gene>
<dbReference type="Gene3D" id="3.40.50.1000">
    <property type="entry name" value="HAD superfamily/HAD-like"/>
    <property type="match status" value="1"/>
</dbReference>
<proteinExistence type="predicted"/>
<sequence length="218" mass="25633">MIRYILFDLDNTLYPESSILGERFEKGINSFVAGYLGISEEEARRQRRARRGEYGTTLQWLIQVHNFTEIDDYMDAVHPKRMEGYLKKNPELTRIIRSLPVQRSILTNSPLEHAERVLAYLEIRDQFEYVFDLRYNNFVGKPDPAVYSRILEVIRQKPEETLFIDDIPGYLEPFRRMGGHALLIDELGRHPRGDYPVIRQIEELPAFLEKEYGLVLSP</sequence>
<reference evidence="1 2" key="1">
    <citation type="submission" date="2017-03" db="EMBL/GenBank/DDBJ databases">
        <title>Draft Genome sequence of Marispirochaeta sp. strain JC444.</title>
        <authorList>
            <person name="Shivani Y."/>
            <person name="Subhash Y."/>
            <person name="Sasikala C."/>
            <person name="Ramana C."/>
        </authorList>
    </citation>
    <scope>NUCLEOTIDE SEQUENCE [LARGE SCALE GENOMIC DNA]</scope>
    <source>
        <strain evidence="1 2">JC444</strain>
    </source>
</reference>